<name>A0A8H6FU23_9LECA</name>
<feature type="compositionally biased region" description="Basic and acidic residues" evidence="11">
    <location>
        <begin position="4413"/>
        <end position="4422"/>
    </location>
</feature>
<dbReference type="PROSITE" id="PS50234">
    <property type="entry name" value="VWFA"/>
    <property type="match status" value="1"/>
</dbReference>
<dbReference type="GO" id="GO:0000055">
    <property type="term" value="P:ribosomal large subunit export from nucleus"/>
    <property type="evidence" value="ECO:0007669"/>
    <property type="project" value="TreeGrafter"/>
</dbReference>
<dbReference type="EMBL" id="JACCJC010000029">
    <property type="protein sequence ID" value="KAF6234709.1"/>
    <property type="molecule type" value="Genomic_DNA"/>
</dbReference>
<feature type="region of interest" description="Disordered" evidence="11">
    <location>
        <begin position="752"/>
        <end position="773"/>
    </location>
</feature>
<dbReference type="Proteomes" id="UP000578531">
    <property type="component" value="Unassembled WGS sequence"/>
</dbReference>
<comment type="similarity">
    <text evidence="3 10">Belongs to the midasin family.</text>
</comment>
<dbReference type="GO" id="GO:0005730">
    <property type="term" value="C:nucleolus"/>
    <property type="evidence" value="ECO:0007669"/>
    <property type="project" value="UniProtKB-SubCell"/>
</dbReference>
<dbReference type="SUPFAM" id="SSF53300">
    <property type="entry name" value="vWA-like"/>
    <property type="match status" value="1"/>
</dbReference>
<dbReference type="Gene3D" id="3.40.50.300">
    <property type="entry name" value="P-loop containing nucleotide triphosphate hydrolases"/>
    <property type="match status" value="6"/>
</dbReference>
<dbReference type="GO" id="GO:0005654">
    <property type="term" value="C:nucleoplasm"/>
    <property type="evidence" value="ECO:0007669"/>
    <property type="project" value="UniProtKB-SubCell"/>
</dbReference>
<keyword evidence="8 10" id="KW-0143">Chaperone</keyword>
<feature type="domain" description="VWFA" evidence="12">
    <location>
        <begin position="4716"/>
        <end position="4915"/>
    </location>
</feature>
<dbReference type="Pfam" id="PF21108">
    <property type="entry name" value="MDN1_4th"/>
    <property type="match status" value="1"/>
</dbReference>
<protein>
    <recommendedName>
        <fullName evidence="4 10">Midasin</fullName>
    </recommendedName>
</protein>
<dbReference type="PROSITE" id="PS00675">
    <property type="entry name" value="SIGMA54_INTERACT_1"/>
    <property type="match status" value="1"/>
</dbReference>
<keyword evidence="5" id="KW-0597">Phosphoprotein</keyword>
<dbReference type="InterPro" id="IPR025662">
    <property type="entry name" value="Sigma_54_int_dom_ATP-bd_1"/>
</dbReference>
<comment type="caution">
    <text evidence="13">The sequence shown here is derived from an EMBL/GenBank/DDBJ whole genome shotgun (WGS) entry which is preliminary data.</text>
</comment>
<dbReference type="GO" id="GO:0030687">
    <property type="term" value="C:preribosome, large subunit precursor"/>
    <property type="evidence" value="ECO:0007669"/>
    <property type="project" value="TreeGrafter"/>
</dbReference>
<evidence type="ECO:0000256" key="11">
    <source>
        <dbReference type="SAM" id="MobiDB-lite"/>
    </source>
</evidence>
<dbReference type="SUPFAM" id="SSF52540">
    <property type="entry name" value="P-loop containing nucleoside triphosphate hydrolases"/>
    <property type="match status" value="6"/>
</dbReference>
<dbReference type="SMART" id="SM00382">
    <property type="entry name" value="AAA"/>
    <property type="match status" value="6"/>
</dbReference>
<comment type="subcellular location">
    <subcellularLocation>
        <location evidence="1">Nucleus</location>
        <location evidence="1">Nucleolus</location>
    </subcellularLocation>
    <subcellularLocation>
        <location evidence="2">Nucleus</location>
        <location evidence="2">Nucleoplasm</location>
    </subcellularLocation>
</comment>
<evidence type="ECO:0000256" key="6">
    <source>
        <dbReference type="ARBA" id="ARBA00022741"/>
    </source>
</evidence>
<evidence type="ECO:0000313" key="13">
    <source>
        <dbReference type="EMBL" id="KAF6234709.1"/>
    </source>
</evidence>
<feature type="compositionally biased region" description="Polar residues" evidence="11">
    <location>
        <begin position="4596"/>
        <end position="4606"/>
    </location>
</feature>
<evidence type="ECO:0000256" key="9">
    <source>
        <dbReference type="ARBA" id="ARBA00023242"/>
    </source>
</evidence>
<keyword evidence="9 10" id="KW-0539">Nucleus</keyword>
<evidence type="ECO:0000256" key="1">
    <source>
        <dbReference type="ARBA" id="ARBA00004604"/>
    </source>
</evidence>
<keyword evidence="6 10" id="KW-0547">Nucleotide-binding</keyword>
<dbReference type="InterPro" id="IPR048617">
    <property type="entry name" value="MDN1_AAA_lid_4"/>
</dbReference>
<evidence type="ECO:0000256" key="8">
    <source>
        <dbReference type="ARBA" id="ARBA00023186"/>
    </source>
</evidence>
<dbReference type="GO" id="GO:0016887">
    <property type="term" value="F:ATP hydrolysis activity"/>
    <property type="evidence" value="ECO:0007669"/>
    <property type="project" value="InterPro"/>
</dbReference>
<dbReference type="OrthoDB" id="5186at2759"/>
<evidence type="ECO:0000256" key="2">
    <source>
        <dbReference type="ARBA" id="ARBA00004642"/>
    </source>
</evidence>
<dbReference type="GeneID" id="59288992"/>
<evidence type="ECO:0000256" key="10">
    <source>
        <dbReference type="PIRNR" id="PIRNR010340"/>
    </source>
</evidence>
<dbReference type="CDD" id="cd00009">
    <property type="entry name" value="AAA"/>
    <property type="match status" value="1"/>
</dbReference>
<feature type="compositionally biased region" description="Basic and acidic residues" evidence="11">
    <location>
        <begin position="4192"/>
        <end position="4234"/>
    </location>
</feature>
<dbReference type="InterPro" id="IPR002035">
    <property type="entry name" value="VWF_A"/>
</dbReference>
<dbReference type="CDD" id="cd01460">
    <property type="entry name" value="vWA_midasin"/>
    <property type="match status" value="1"/>
</dbReference>
<dbReference type="InterPro" id="IPR011704">
    <property type="entry name" value="ATPase_dyneun-rel_AAA"/>
</dbReference>
<dbReference type="GO" id="GO:0000027">
    <property type="term" value="P:ribosomal large subunit assembly"/>
    <property type="evidence" value="ECO:0007669"/>
    <property type="project" value="InterPro"/>
</dbReference>
<dbReference type="InterPro" id="IPR036465">
    <property type="entry name" value="vWFA_dom_sf"/>
</dbReference>
<dbReference type="PIRSF" id="PIRSF010340">
    <property type="entry name" value="Midasin"/>
    <property type="match status" value="1"/>
</dbReference>
<dbReference type="FunFam" id="3.40.50.300:FF:000142">
    <property type="entry name" value="Midasin"/>
    <property type="match status" value="1"/>
</dbReference>
<reference evidence="13 14" key="1">
    <citation type="journal article" date="2020" name="Genomics">
        <title>Complete, high-quality genomes from long-read metagenomic sequencing of two wolf lichen thalli reveals enigmatic genome architecture.</title>
        <authorList>
            <person name="McKenzie S.K."/>
            <person name="Walston R.F."/>
            <person name="Allen J.L."/>
        </authorList>
    </citation>
    <scope>NUCLEOTIDE SEQUENCE [LARGE SCALE GENOMIC DNA]</scope>
    <source>
        <strain evidence="13">WasteWater2</strain>
    </source>
</reference>
<dbReference type="RefSeq" id="XP_037164100.1">
    <property type="nucleotide sequence ID" value="XM_037309239.1"/>
</dbReference>
<dbReference type="Pfam" id="PF07728">
    <property type="entry name" value="AAA_5"/>
    <property type="match status" value="9"/>
</dbReference>
<dbReference type="PANTHER" id="PTHR48103:SF2">
    <property type="entry name" value="MIDASIN"/>
    <property type="match status" value="1"/>
</dbReference>
<dbReference type="InterPro" id="IPR041190">
    <property type="entry name" value="Midasin_AAA_lid_5"/>
</dbReference>
<dbReference type="FunFam" id="3.40.50.300:FF:000582">
    <property type="entry name" value="Midasin"/>
    <property type="match status" value="1"/>
</dbReference>
<evidence type="ECO:0000259" key="12">
    <source>
        <dbReference type="PROSITE" id="PS50234"/>
    </source>
</evidence>
<keyword evidence="14" id="KW-1185">Reference proteome</keyword>
<evidence type="ECO:0000256" key="5">
    <source>
        <dbReference type="ARBA" id="ARBA00022553"/>
    </source>
</evidence>
<evidence type="ECO:0000313" key="14">
    <source>
        <dbReference type="Proteomes" id="UP000578531"/>
    </source>
</evidence>
<feature type="compositionally biased region" description="Acidic residues" evidence="11">
    <location>
        <begin position="4366"/>
        <end position="4375"/>
    </location>
</feature>
<feature type="region of interest" description="Disordered" evidence="11">
    <location>
        <begin position="4085"/>
        <end position="4532"/>
    </location>
</feature>
<feature type="compositionally biased region" description="Basic and acidic residues" evidence="11">
    <location>
        <begin position="3582"/>
        <end position="3591"/>
    </location>
</feature>
<dbReference type="InterPro" id="IPR003593">
    <property type="entry name" value="AAA+_ATPase"/>
</dbReference>
<comment type="function">
    <text evidence="10">Nuclear chaperone required for maturation and nuclear export of pre-60S ribosome subunits.</text>
</comment>
<dbReference type="GO" id="GO:0005524">
    <property type="term" value="F:ATP binding"/>
    <property type="evidence" value="ECO:0007669"/>
    <property type="project" value="UniProtKB-KW"/>
</dbReference>
<feature type="compositionally biased region" description="Acidic residues" evidence="11">
    <location>
        <begin position="4235"/>
        <end position="4245"/>
    </location>
</feature>
<evidence type="ECO:0000256" key="7">
    <source>
        <dbReference type="ARBA" id="ARBA00022840"/>
    </source>
</evidence>
<dbReference type="InterPro" id="IPR040848">
    <property type="entry name" value="AAA_lid_7"/>
</dbReference>
<dbReference type="FunFam" id="3.40.50.300:FF:001368">
    <property type="entry name" value="Midasin"/>
    <property type="match status" value="1"/>
</dbReference>
<dbReference type="Pfam" id="PF17865">
    <property type="entry name" value="AAA_lid_5"/>
    <property type="match status" value="1"/>
</dbReference>
<dbReference type="InterPro" id="IPR012099">
    <property type="entry name" value="Midasin"/>
</dbReference>
<gene>
    <name evidence="13" type="ORF">HO173_007335</name>
</gene>
<accession>A0A8H6FU23</accession>
<feature type="region of interest" description="Disordered" evidence="11">
    <location>
        <begin position="3570"/>
        <end position="3591"/>
    </location>
</feature>
<sequence length="4926" mass="551140">MDITWESKQLLSEQQADLKLPEEILMILREGSNVRYLGCLSALALDPAHTTTIFTTHEPAFVEICSRWLAASDIDSLSALAALARVLPSAPHASVFAKALLKQKRDGTLEALASRKGTALQEIPEGQLHTLLLALCRLLMFDNEEFAESVTPVQLQVLLRHESLPIRYLAVRILCLYLHASDAALASMVKSFIGEDEITGPWEDKIIDYTFFSLWEDKRVQNIGRMFKETRATRITQKGGVTGLAIQRRITSADLSSTTSCLAGILVPRIGEMEPPTSSLVMTETVTKNLRALAEGLNDSRPLLITGSSGAGKTTLIKSVARELGKSSSMVTLHLNEQTDAKLLIGMYTNAKTPGSFTWRPGVLTNAVMEGRWVVIEDLNHAPIETISSLLPLIERRELLIPSWGESIRAAPGFKLIATVRSARNVHGEEVIPTTNVIGIRHWLRVPFQTPSQEELAEIVKVRFPILRAYIPRFMNVYSTLKSHFSSNMSKPAIHPSISRPLGPQDLLRWCGRVEKLLLTAGVNSDQEPVPEAMNDYIFLEAVDCFVGAVPWGSSRIHGVDIVAQGLHMPAERVRYCLESRKPQYEGNGTLLQIGRTSLPKQKRPHGAKSLGSRIDTSPFATTDHVLRILESVAVAVRQAEPCLLVGETGTGKTTIVQRLADSLDQKLTVVNLSQQSEAGDLLGGYKPVNMRALAVPMKEEFDDLLELTFSSKRNQHYIDTLGKSVARGRWERALTLWQEALRMIETRLKHTDPQFDTSNPEPHAKKRKLQSPNIQKLKSRWDKFASRVQTFQMHLASGSRGFAFSFVEGNVVKAARNGEWVLLDEINLASPDTLESLSDLFSDVTDGGPSILLTDTGDAERVHAQKNFRIFGAMNPATDVGKRDLPISLRSKFTELFVEAPDKDLDNLVPVVKAYLGTHNHVDLRAATDVAQLYLEIRKLANENRLVDGVNQKPHFSLRTLTRTLTYVLDIAPIYGLRRALFEGFSMSFLTMLNTRSELLLQPLIDKYILSPHKNSRASLHQTPRLPQNDKRYVQFKHYWIAQGAATIEQQAHYILTPFIERNLLNLVRATSTRRFPVLLQGPTSSGKTSMIEYLARISGNTFVRINNHEHTDLQEYLGTYVSGPDGSLQYQEGVLVRALREGYWVVLDELNLAPTDVLEALNRLLDDNRELLVPETQQVVRPHENFMLFATQNPPGIYGGRKVLSRAFRNRFLELHFDDIPDDELETILRERSQIAPSFCTRIVAVYKKLSILRQSERLFEQKNSFATLRDLFRWALRDADDREQLAVNGFLLLAERVRNLEERDAVKRVIEEIMKVQIDETQIYSLYKMEQSLGLPISSLRDVVWTKSMRRLCVLVTEALKNNEPVLLVGETGSGKTTVCQVIAEIMNTRLHIVNAHQNMETGDLIGAQRPIRNRTVAATQLSQELIAILKSCNAFDKEIEYDTATLESAYETLQRQKPAMLSNETRLRIEELRIRANGLFEWVDGSLVNAMENGQHFLLDEISLADDSVLERLNSVLEPSRTLFLAEKGSNDALVKALPGFQFLATMNPGGDYGKRELSPALRNRFTEIWVPHASEKGEMLEIVQAKLTAQLLGFSQPMIDFAAWYAATYNAAAPHISIRDLLSWINFINAFHVSDPYSALLHGAAMVYIDGLGANPASKMSIAETAVPQERQACLLKLDELFGHSLSTSYGETYQLYITKDTFSVGPFTLLKSSNMIPDPKYSLQAPTTIANSMKIMRALQLRKPVLLEGSPGVGKTTLVAALAHSIGMPLTRINLSDQTDLMDLFGSDVPIEGEQAGHFGWRDAPFLRAMQKGEWVLLDEMNLASQTVLEGLNACLDHRGQAYISELGQTFERHPDFVVFAAQNPHHQGGGRKGLPASFVNRFTVVYAETFTPDDLFMISREIFPGLPVHEIQKVMQCVTALSQLLQQNRGIGAVGGPWEINLRDILRWLHLLTAQIGLMPTASPADYQPLLILQRFRAPEDVNAVSKLLQQYFPNSESQSYFHGKSDTTVEIGLGLLPRDELSQAVSSRRLRTAQYNLPIVESVMICIQNNWPCLLVGPSGSGKTSLILQLASSVGAEVVNLSLNTDMDTMDLVGGYEQLDPERDATGFVKRVRDYSQRALIEQLVSNVDLGKSLTRVEQKLRDIAVDLSEVLQLIQDVALEYPSSRYTDFLCEYERLTQHAAIDDSARFEWVDGILVKALKQGRWLVLDNANLCSPAVLDRLNSLLEPNGFLSINEHRNPDGSAQIVKPHPDFRLFMTIDPRHGELSRAMRNRSIELFMSAQSPSSTVNVLSSGSESSISRFEVFQAIDWNKFDETRFKDVLAICFDHLAFSDLHLNLRWQTQILRGLNNFSLSKLAWFSSVANIYKQMSEFDGSILSGIRNTYREIADGLALAPDFSSMQTIHPFNNPVLLSRKACNAWSTSLHWHGQAFDLLADIYRFGQKLALVSEEIQSKSTPQMSRLERSLASTSSRKFMNDSTQPLAPFLQNMGSFLRNLVDGKTGDCRPDQDFLLFAHETLSYLLDVFDLSYSSKFDEGTFQAYQTIGREMASRASTDRLVGSLTARLASELGSKLETFNVSWQLHSGLGMELLWTAFRPVSARNLHQLELSNQVKDLANRFDALKWDSGASVQELCSLQRSIARIYDAIESASPLDLRSLEDVQKIFEGLEVRSGVVGPNVSPYLASQFEVLCQYSACARDLESLESHSELGLLAGRPTARFMRFGISSNAWDALSQIQQATAIGLSDMELATVRNILPISMLHKLEAMSEVPLRCLGLLCVEIGSMSKTIADFSATISGFPLQNLDRMLLRLRERLHTALGSEASFPDVGKTKEALDQLLPRSHETSDQRSVDEMTQHLYRSLESVLDRKKPDMPVALGEQYGEMAQTSADCIQFFTGCLLLYVPDRPCDPALKPMVERNRHNRRRSELETKLQALQDFEFVFSGQPSSLRSQLVEKTLAELGAEPEVPMTFRPQISELGQLQAEFNNIVKSIVLRSPTPSTLQSVFCGDSAKIQEVQLLRMNIAQAVSRLSHGFEAYEDITKPLIGFLQGLDVGLAVSLLTDSQDNPRDRRMQYMCEMTPFLGVGPQGLARASAFELDLYHLQSFDLRLHFLKYTGIARSVSKDLGDLFAQAIFQTFQSFYQEWKENLGRDQQNSAAKSSLYRYRGGEEEGNEADEQDFYKLFPDYYRPYEQDVASKGPKYDARDQAQRLAGLQRETFQSTKSTSERLLDLLQNASKDIASLWKDTSMCKCPVPAEKLLSALVLNVNQHKERLLGQAELDKLYNFYSDANLSEAQKLIALVHKTQTRFCELQETWPEHATLADVLRTSSELLALRHTEPIAKIMTKAEQLHGYIHEWQVVASKQYTAVALYEQLTDLLVCWRRLELSTWARLLDMEDQKCNEDAESWWFVAYEVIIAAPLSMVDAGQDLQVHVEQLFSILADFMGTTSIGQYAHRRGMIDCFRSHLEILAKEIPSIGVVHSAISNFLSYYARFESPIQEYLHNGRQKLEKDMKEILLLASWKDTNINALRDSAKRSHHRLFKVIRKYRSLLAQSAETFVNQEFSSENDVPAPSKRKDNTPEVTKVDPRAIQTCKSHLHSWELKPERLINPTSTAQRMFQMSQLSPSAIDGASYLHSFGTDLINSIKSLQKETPSKVTEENGEAIKHLKTRKRKLYAETLKALRHMGFRSNLSADALTKQSSLSVVLTRTPAIASQSHHQIASAEFHFHQVLRIVPGIKERSRNHSEDLSHGEVARSIGYLESMIFVILKQRGILATIFTDLQKLDRTIEIMYNSWAPDSYALKKQEIGPQNATKGVQYAFRWLPGIIEAGSVIIEEHGKMGKLDHSTVLAGLGVWKDKMATANNAFDQLPKLPFNLSSSRHEETHHKAVVLLKDFRTNLQKLIDHNPGLAFVLKQIAQWTSSDVASDVLQRNGEHLTSLVDLDNSISNASSSILVAMQRMQGISSTLPSSIEDATWLTRTDSSLAASLKNLYSREVSGLLREAMDQIQYLSAANDGDILAASALFALALPIVQQFRSILQTSFNRYAELHQALCKLSDQLAHSFSQIVQEGFCSPAENSVTEAGKTDKLEGGTGLGEGEGAEDISKDIQDNEDLSELAQGVANDKEKEEIEDQEDAVDMDHDELEGEMGDVSDKGEDDGSASGGEENDIDEETGDIDNLDPSAVDEKLWDGKAEDTDKEREGPRAKGKADKDEQVADDATEQRESAQVEEGEEEDDQASQTGLEEAEEVAIQETEKTDPHVQEGQNLDLPEEMDLENVDRTDGESVSGDSDMEGMSDIEQEDGEEKEADGLSESSQDNESEENVRVDADAQNQPGENAKDDDDVDVNGIEEAGSPVDTEPDDEEPADDPGFLYDRTDNQNVDQQNPAPSDAIGLGEDADQNDTDDQTRENKAQGKDGVQGNATSTDEPQAATEDGQLGGVDRTEGGQTEDDNRNESGGGQAFKKLGDALEKWHRHNRQIQEAPEEEANAPPQTDVDMANQEFEHLHDEEAGADTQALGTASDDQVRALDKKAMDSEMHHEPRAFPPDKTDEEDAIEHIERMEEYPTQPEAHKPQEQSGMGAFVASRNDCGQPSDQPGTETLEKEEDVDVLDNDLSNTHLQPAFEASPRSAEDARRLWSHYESLTRDLSLSLTEQLRLILAPTLATKMRGDFRTGKRLNIKRIIPYIASQYKRDKIWMRRSSPSKRNYQIMLAVDDSKSMGESGSGQLAFETLALVSQSLSMLEVGDICVLGFGNEVHVAHEFDKTFSSEAGAQIFQHFGFQQTKTNVRKLVADSITLFREARRKVFNAGAELWQLELIISDGVCEDHETIRRLVRQAQEERIMIVFVIVDALLKGESIMDMKQAVFEPDVIGETKLKIKRYLDGFPFAYYLVVGDVRDLPGVLAQALRQWFAEVVESG</sequence>
<feature type="compositionally biased region" description="Acidic residues" evidence="11">
    <location>
        <begin position="4137"/>
        <end position="4186"/>
    </location>
</feature>
<dbReference type="InterPro" id="IPR027417">
    <property type="entry name" value="P-loop_NTPase"/>
</dbReference>
<proteinExistence type="inferred from homology"/>
<feature type="compositionally biased region" description="Polar residues" evidence="11">
    <location>
        <begin position="4386"/>
        <end position="4395"/>
    </location>
</feature>
<evidence type="ECO:0000256" key="3">
    <source>
        <dbReference type="ARBA" id="ARBA00007188"/>
    </source>
</evidence>
<organism evidence="13 14">
    <name type="scientific">Letharia columbiana</name>
    <dbReference type="NCBI Taxonomy" id="112416"/>
    <lineage>
        <taxon>Eukaryota</taxon>
        <taxon>Fungi</taxon>
        <taxon>Dikarya</taxon>
        <taxon>Ascomycota</taxon>
        <taxon>Pezizomycotina</taxon>
        <taxon>Lecanoromycetes</taxon>
        <taxon>OSLEUM clade</taxon>
        <taxon>Lecanoromycetidae</taxon>
        <taxon>Lecanorales</taxon>
        <taxon>Lecanorineae</taxon>
        <taxon>Parmeliaceae</taxon>
        <taxon>Letharia</taxon>
    </lineage>
</organism>
<keyword evidence="7 10" id="KW-0067">ATP-binding</keyword>
<feature type="compositionally biased region" description="Acidic residues" evidence="11">
    <location>
        <begin position="4298"/>
        <end position="4315"/>
    </location>
</feature>
<feature type="region of interest" description="Disordered" evidence="11">
    <location>
        <begin position="4591"/>
        <end position="4610"/>
    </location>
</feature>
<dbReference type="Pfam" id="PF17867">
    <property type="entry name" value="AAA_lid_7"/>
    <property type="match status" value="3"/>
</dbReference>
<evidence type="ECO:0000256" key="4">
    <source>
        <dbReference type="ARBA" id="ARBA00017143"/>
    </source>
</evidence>
<dbReference type="FunFam" id="3.40.50.300:FF:000712">
    <property type="entry name" value="Midasin"/>
    <property type="match status" value="1"/>
</dbReference>
<dbReference type="PANTHER" id="PTHR48103">
    <property type="entry name" value="MIDASIN-RELATED"/>
    <property type="match status" value="1"/>
</dbReference>